<feature type="transmembrane region" description="Helical" evidence="1">
    <location>
        <begin position="20"/>
        <end position="47"/>
    </location>
</feature>
<dbReference type="KEGG" id="msil:METEAL_09020"/>
<dbReference type="EMBL" id="AP027080">
    <property type="protein sequence ID" value="BDU71728.1"/>
    <property type="molecule type" value="Genomic_DNA"/>
</dbReference>
<sequence>MPDSAWDQAAPPPRKKGLSLLGKVAIGCGGAMLCFLLAIGAMAWIVFSKATKALDQGWAELHTELRSLRTEEGARALYRENPGLAQNYPTEEDFVKASAEWRGKLGDIPEKRPELKQLFEGKGPGGINIRRRDAGGRKSLTVSMRMSTGATLTVELENDRLTDIQVD</sequence>
<protein>
    <submittedName>
        <fullName evidence="2">Uncharacterized protein</fullName>
    </submittedName>
</protein>
<dbReference type="RefSeq" id="WP_316414631.1">
    <property type="nucleotide sequence ID" value="NZ_AP027080.1"/>
</dbReference>
<dbReference type="AlphaFoldDB" id="A0AA48GWQ1"/>
<dbReference type="Proteomes" id="UP001238179">
    <property type="component" value="Chromosome"/>
</dbReference>
<keyword evidence="1" id="KW-0472">Membrane</keyword>
<reference evidence="3" key="1">
    <citation type="journal article" date="2023" name="Int. J. Syst. Evol. Microbiol.">
        <title>Mesoterricola silvestris gen. nov., sp. nov., Mesoterricola sediminis sp. nov., Geothrix oryzae sp. nov., Geothrix edaphica sp. nov., Geothrix rubra sp. nov., and Geothrix limicola sp. nov., six novel members of Acidobacteriota isolated from soils.</title>
        <authorList>
            <person name="Itoh H."/>
            <person name="Sugisawa Y."/>
            <person name="Mise K."/>
            <person name="Xu Z."/>
            <person name="Kuniyasu M."/>
            <person name="Ushijima N."/>
            <person name="Kawano K."/>
            <person name="Kobayashi E."/>
            <person name="Shiratori Y."/>
            <person name="Masuda Y."/>
            <person name="Senoo K."/>
        </authorList>
    </citation>
    <scope>NUCLEOTIDE SEQUENCE [LARGE SCALE GENOMIC DNA]</scope>
    <source>
        <strain evidence="3">W79</strain>
    </source>
</reference>
<organism evidence="2 3">
    <name type="scientific">Mesoterricola silvestris</name>
    <dbReference type="NCBI Taxonomy" id="2927979"/>
    <lineage>
        <taxon>Bacteria</taxon>
        <taxon>Pseudomonadati</taxon>
        <taxon>Acidobacteriota</taxon>
        <taxon>Holophagae</taxon>
        <taxon>Holophagales</taxon>
        <taxon>Holophagaceae</taxon>
        <taxon>Mesoterricola</taxon>
    </lineage>
</organism>
<accession>A0AA48GWQ1</accession>
<gene>
    <name evidence="2" type="ORF">METEAL_09020</name>
</gene>
<evidence type="ECO:0000313" key="3">
    <source>
        <dbReference type="Proteomes" id="UP001238179"/>
    </source>
</evidence>
<evidence type="ECO:0000256" key="1">
    <source>
        <dbReference type="SAM" id="Phobius"/>
    </source>
</evidence>
<name>A0AA48GWQ1_9BACT</name>
<keyword evidence="1" id="KW-1133">Transmembrane helix</keyword>
<proteinExistence type="predicted"/>
<keyword evidence="3" id="KW-1185">Reference proteome</keyword>
<keyword evidence="1" id="KW-0812">Transmembrane</keyword>
<evidence type="ECO:0000313" key="2">
    <source>
        <dbReference type="EMBL" id="BDU71728.1"/>
    </source>
</evidence>